<proteinExistence type="inferred from homology"/>
<accession>A0A399R669</accession>
<dbReference type="Proteomes" id="UP000265431">
    <property type="component" value="Unassembled WGS sequence"/>
</dbReference>
<organism evidence="7 8">
    <name type="scientific">Henriciella barbarensis</name>
    <dbReference type="NCBI Taxonomy" id="86342"/>
    <lineage>
        <taxon>Bacteria</taxon>
        <taxon>Pseudomonadati</taxon>
        <taxon>Pseudomonadota</taxon>
        <taxon>Alphaproteobacteria</taxon>
        <taxon>Hyphomonadales</taxon>
        <taxon>Hyphomonadaceae</taxon>
        <taxon>Henriciella</taxon>
    </lineage>
</organism>
<evidence type="ECO:0000313" key="7">
    <source>
        <dbReference type="EMBL" id="RIJ26144.1"/>
    </source>
</evidence>
<dbReference type="GO" id="GO:0008168">
    <property type="term" value="F:methyltransferase activity"/>
    <property type="evidence" value="ECO:0007669"/>
    <property type="project" value="UniProtKB-KW"/>
</dbReference>
<keyword evidence="8" id="KW-1185">Reference proteome</keyword>
<dbReference type="Gene3D" id="3.40.50.150">
    <property type="entry name" value="Vaccinia Virus protein VP39"/>
    <property type="match status" value="1"/>
</dbReference>
<comment type="caution">
    <text evidence="7">The sequence shown here is derived from an EMBL/GenBank/DDBJ whole genome shotgun (WGS) entry which is preliminary data.</text>
</comment>
<dbReference type="Pfam" id="PF02353">
    <property type="entry name" value="CMAS"/>
    <property type="match status" value="1"/>
</dbReference>
<evidence type="ECO:0000256" key="2">
    <source>
        <dbReference type="ARBA" id="ARBA00022603"/>
    </source>
</evidence>
<keyword evidence="5" id="KW-0443">Lipid metabolism</keyword>
<dbReference type="RefSeq" id="WP_119377997.1">
    <property type="nucleotide sequence ID" value="NZ_QWGB01000003.1"/>
</dbReference>
<dbReference type="InterPro" id="IPR003333">
    <property type="entry name" value="CMAS"/>
</dbReference>
<dbReference type="GO" id="GO:0032259">
    <property type="term" value="P:methylation"/>
    <property type="evidence" value="ECO:0007669"/>
    <property type="project" value="UniProtKB-KW"/>
</dbReference>
<dbReference type="EMBL" id="QWGB01000003">
    <property type="protein sequence ID" value="RIJ26144.1"/>
    <property type="molecule type" value="Genomic_DNA"/>
</dbReference>
<evidence type="ECO:0000256" key="3">
    <source>
        <dbReference type="ARBA" id="ARBA00022679"/>
    </source>
</evidence>
<evidence type="ECO:0000256" key="4">
    <source>
        <dbReference type="ARBA" id="ARBA00022691"/>
    </source>
</evidence>
<name>A0A399R669_9PROT</name>
<feature type="active site" evidence="6">
    <location>
        <position position="391"/>
    </location>
</feature>
<dbReference type="GO" id="GO:0008610">
    <property type="term" value="P:lipid biosynthetic process"/>
    <property type="evidence" value="ECO:0007669"/>
    <property type="project" value="InterPro"/>
</dbReference>
<dbReference type="OrthoDB" id="9782855at2"/>
<dbReference type="InterPro" id="IPR029063">
    <property type="entry name" value="SAM-dependent_MTases_sf"/>
</dbReference>
<evidence type="ECO:0000256" key="5">
    <source>
        <dbReference type="ARBA" id="ARBA00023098"/>
    </source>
</evidence>
<dbReference type="PIRSF" id="PIRSF003085">
    <property type="entry name" value="CMAS"/>
    <property type="match status" value="1"/>
</dbReference>
<sequence length="410" mass="46325">MNQHTGEIRATVSSLRQLSGVPAGFRLAGLFLLRTENGSLRFNLPDGRSVLFDQGRPGPHAVVDVHEFGFAKRALAGGDIGFAESYMDGEWSTPDLTSVLEYFSENFEAAGKLAVGGSMVKAINKMRHFFNRNSRAGARRNIMAHYDLGNDFYSAWLDETMTYSSALYDKPNLSLEQAQTAKYKGIADQLAAGPDSHLLEIGCGWGGFAEYAAKARGSKVTCLTISEAQRDYAAARMQRAGLSDRVDIRLEDYRDHQGRYDGVASIEMFEAVGEAYWPSYFEKVRESLNENAKAALQIITIDDGLFRRYRKRTDFIQRYIFPGGMLPSEKALRESLANAGLRFDAVHYFGQDYARTLKLWAERFEEAWDRIQTFGFDERFRRLWRFYLSYCEAGFGNGRINVGQFQLSRA</sequence>
<dbReference type="PANTHER" id="PTHR43667">
    <property type="entry name" value="CYCLOPROPANE-FATTY-ACYL-PHOSPHOLIPID SYNTHASE"/>
    <property type="match status" value="1"/>
</dbReference>
<evidence type="ECO:0000313" key="8">
    <source>
        <dbReference type="Proteomes" id="UP000265431"/>
    </source>
</evidence>
<keyword evidence="4" id="KW-0949">S-adenosyl-L-methionine</keyword>
<protein>
    <submittedName>
        <fullName evidence="7">Class I SAM-dependent methyltransferase</fullName>
    </submittedName>
</protein>
<dbReference type="AlphaFoldDB" id="A0A399R669"/>
<dbReference type="SUPFAM" id="SSF53335">
    <property type="entry name" value="S-adenosyl-L-methionine-dependent methyltransferases"/>
    <property type="match status" value="1"/>
</dbReference>
<evidence type="ECO:0000256" key="1">
    <source>
        <dbReference type="ARBA" id="ARBA00010815"/>
    </source>
</evidence>
<keyword evidence="2 7" id="KW-0489">Methyltransferase</keyword>
<dbReference type="InterPro" id="IPR050723">
    <property type="entry name" value="CFA/CMAS"/>
</dbReference>
<dbReference type="CDD" id="cd02440">
    <property type="entry name" value="AdoMet_MTases"/>
    <property type="match status" value="1"/>
</dbReference>
<comment type="similarity">
    <text evidence="1">Belongs to the CFA/CMAS family.</text>
</comment>
<gene>
    <name evidence="7" type="ORF">D1224_00560</name>
</gene>
<reference evidence="7 8" key="1">
    <citation type="submission" date="2018-08" db="EMBL/GenBank/DDBJ databases">
        <title>Henriciella mobilis sp. nov., isolated from seawater.</title>
        <authorList>
            <person name="Cheng H."/>
            <person name="Wu Y.-H."/>
            <person name="Xu X.-W."/>
            <person name="Guo L.-L."/>
        </authorList>
    </citation>
    <scope>NUCLEOTIDE SEQUENCE [LARGE SCALE GENOMIC DNA]</scope>
    <source>
        <strain evidence="7 8">CCUG66934</strain>
    </source>
</reference>
<evidence type="ECO:0000256" key="6">
    <source>
        <dbReference type="PIRSR" id="PIRSR003085-1"/>
    </source>
</evidence>
<keyword evidence="3 7" id="KW-0808">Transferase</keyword>
<dbReference type="PANTHER" id="PTHR43667:SF2">
    <property type="entry name" value="FATTY ACID C-METHYL TRANSFERASE"/>
    <property type="match status" value="1"/>
</dbReference>